<keyword evidence="2 5" id="KW-0812">Transmembrane</keyword>
<name>A0A9X1UM92_9BURK</name>
<dbReference type="InterPro" id="IPR052962">
    <property type="entry name" value="AA_Transporter_AGT"/>
</dbReference>
<evidence type="ECO:0000256" key="2">
    <source>
        <dbReference type="ARBA" id="ARBA00022692"/>
    </source>
</evidence>
<dbReference type="InterPro" id="IPR002293">
    <property type="entry name" value="AA/rel_permease1"/>
</dbReference>
<feature type="transmembrane region" description="Helical" evidence="5">
    <location>
        <begin position="171"/>
        <end position="189"/>
    </location>
</feature>
<dbReference type="Pfam" id="PF13520">
    <property type="entry name" value="AA_permease_2"/>
    <property type="match status" value="1"/>
</dbReference>
<dbReference type="GO" id="GO:0016020">
    <property type="term" value="C:membrane"/>
    <property type="evidence" value="ECO:0007669"/>
    <property type="project" value="UniProtKB-SubCell"/>
</dbReference>
<comment type="caution">
    <text evidence="6">The sequence shown here is derived from an EMBL/GenBank/DDBJ whole genome shotgun (WGS) entry which is preliminary data.</text>
</comment>
<evidence type="ECO:0000313" key="7">
    <source>
        <dbReference type="Proteomes" id="UP001139308"/>
    </source>
</evidence>
<dbReference type="PANTHER" id="PTHR47547">
    <property type="match status" value="1"/>
</dbReference>
<evidence type="ECO:0000313" key="6">
    <source>
        <dbReference type="EMBL" id="MCG5077980.1"/>
    </source>
</evidence>
<evidence type="ECO:0000256" key="1">
    <source>
        <dbReference type="ARBA" id="ARBA00004141"/>
    </source>
</evidence>
<feature type="transmembrane region" description="Helical" evidence="5">
    <location>
        <begin position="141"/>
        <end position="164"/>
    </location>
</feature>
<dbReference type="PANTHER" id="PTHR47547:SF1">
    <property type="entry name" value="ASPARTATE-PROTON SYMPORTER"/>
    <property type="match status" value="1"/>
</dbReference>
<protein>
    <submittedName>
        <fullName evidence="6">Amino acid permease</fullName>
    </submittedName>
</protein>
<evidence type="ECO:0000256" key="4">
    <source>
        <dbReference type="ARBA" id="ARBA00023136"/>
    </source>
</evidence>
<comment type="subcellular location">
    <subcellularLocation>
        <location evidence="1">Membrane</location>
        <topology evidence="1">Multi-pass membrane protein</topology>
    </subcellularLocation>
</comment>
<dbReference type="RefSeq" id="WP_238467867.1">
    <property type="nucleotide sequence ID" value="NZ_JAKLJA010000046.1"/>
</dbReference>
<feature type="transmembrane region" description="Helical" evidence="5">
    <location>
        <begin position="21"/>
        <end position="40"/>
    </location>
</feature>
<reference evidence="6" key="1">
    <citation type="submission" date="2022-01" db="EMBL/GenBank/DDBJ databases">
        <title>Genome sequence and assembly of Parabukholderia sp. RG36.</title>
        <authorList>
            <person name="Chhetri G."/>
        </authorList>
    </citation>
    <scope>NUCLEOTIDE SEQUENCE</scope>
    <source>
        <strain evidence="6">RG36</strain>
    </source>
</reference>
<dbReference type="Proteomes" id="UP001139308">
    <property type="component" value="Unassembled WGS sequence"/>
</dbReference>
<evidence type="ECO:0000256" key="3">
    <source>
        <dbReference type="ARBA" id="ARBA00022989"/>
    </source>
</evidence>
<dbReference type="EMBL" id="JAKLJA010000046">
    <property type="protein sequence ID" value="MCG5077980.1"/>
    <property type="molecule type" value="Genomic_DNA"/>
</dbReference>
<proteinExistence type="predicted"/>
<evidence type="ECO:0000256" key="5">
    <source>
        <dbReference type="SAM" id="Phobius"/>
    </source>
</evidence>
<dbReference type="AlphaFoldDB" id="A0A9X1UM92"/>
<accession>A0A9X1UM92</accession>
<keyword evidence="4 5" id="KW-0472">Membrane</keyword>
<feature type="transmembrane region" description="Helical" evidence="5">
    <location>
        <begin position="52"/>
        <end position="76"/>
    </location>
</feature>
<sequence>MMAEVARSNASGTLRRDAGNIGLLFASTTSIVGSGWLFGAFHASKIAGPLSIWSWVAGAIIIMLIALCFAGLSALFPRSGALVHMSHASHGDGMGRIWSWMLFLAYVPVPAVESEAIVTYANNYLPYFIQPGGEGLLTPTGFVTCAILLGIMAVLNLMTVRWLLNVNSTVTWWKLFVPLLTVVVLFAASRT</sequence>
<keyword evidence="7" id="KW-1185">Reference proteome</keyword>
<gene>
    <name evidence="6" type="ORF">L5014_32335</name>
</gene>
<feature type="transmembrane region" description="Helical" evidence="5">
    <location>
        <begin position="97"/>
        <end position="121"/>
    </location>
</feature>
<dbReference type="GO" id="GO:0022857">
    <property type="term" value="F:transmembrane transporter activity"/>
    <property type="evidence" value="ECO:0007669"/>
    <property type="project" value="InterPro"/>
</dbReference>
<keyword evidence="3 5" id="KW-1133">Transmembrane helix</keyword>
<dbReference type="Gene3D" id="1.20.1740.10">
    <property type="entry name" value="Amino acid/polyamine transporter I"/>
    <property type="match status" value="1"/>
</dbReference>
<organism evidence="6 7">
    <name type="scientific">Paraburkholderia tagetis</name>
    <dbReference type="NCBI Taxonomy" id="2913261"/>
    <lineage>
        <taxon>Bacteria</taxon>
        <taxon>Pseudomonadati</taxon>
        <taxon>Pseudomonadota</taxon>
        <taxon>Betaproteobacteria</taxon>
        <taxon>Burkholderiales</taxon>
        <taxon>Burkholderiaceae</taxon>
        <taxon>Paraburkholderia</taxon>
    </lineage>
</organism>